<keyword evidence="7" id="KW-1185">Reference proteome</keyword>
<reference evidence="6 7" key="1">
    <citation type="journal article" date="2024" name="bioRxiv">
        <title>A reference genome for Trichogramma kaykai: A tiny desert-dwelling parasitoid wasp with competing sex-ratio distorters.</title>
        <authorList>
            <person name="Culotta J."/>
            <person name="Lindsey A.R."/>
        </authorList>
    </citation>
    <scope>NUCLEOTIDE SEQUENCE [LARGE SCALE GENOMIC DNA]</scope>
    <source>
        <strain evidence="6 7">KSX58</strain>
    </source>
</reference>
<comment type="subcellular location">
    <subcellularLocation>
        <location evidence="1">Nucleus</location>
    </subcellularLocation>
</comment>
<dbReference type="InterPro" id="IPR032368">
    <property type="entry name" value="RPN13_DEUBAD"/>
</dbReference>
<feature type="compositionally biased region" description="Polar residues" evidence="4">
    <location>
        <begin position="221"/>
        <end position="238"/>
    </location>
</feature>
<dbReference type="GO" id="GO:0005634">
    <property type="term" value="C:nucleus"/>
    <property type="evidence" value="ECO:0007669"/>
    <property type="project" value="UniProtKB-SubCell"/>
</dbReference>
<evidence type="ECO:0000256" key="4">
    <source>
        <dbReference type="SAM" id="MobiDB-lite"/>
    </source>
</evidence>
<dbReference type="PANTHER" id="PTHR12225:SF0">
    <property type="entry name" value="PROTEASOMAL UBIQUITIN RECEPTOR ADRM1"/>
    <property type="match status" value="1"/>
</dbReference>
<feature type="region of interest" description="Disordered" evidence="4">
    <location>
        <begin position="61"/>
        <end position="90"/>
    </location>
</feature>
<name>A0ABD2WVR2_9HYME</name>
<evidence type="ECO:0000256" key="2">
    <source>
        <dbReference type="ARBA" id="ARBA00009216"/>
    </source>
</evidence>
<evidence type="ECO:0000313" key="7">
    <source>
        <dbReference type="Proteomes" id="UP001627154"/>
    </source>
</evidence>
<dbReference type="Pfam" id="PF16550">
    <property type="entry name" value="RPN13_C"/>
    <property type="match status" value="1"/>
</dbReference>
<feature type="region of interest" description="Disordered" evidence="4">
    <location>
        <begin position="212"/>
        <end position="254"/>
    </location>
</feature>
<feature type="domain" description="DEUBAD" evidence="5">
    <location>
        <begin position="105"/>
        <end position="214"/>
    </location>
</feature>
<dbReference type="InterPro" id="IPR006773">
    <property type="entry name" value="Rpn13/ADRM1"/>
</dbReference>
<gene>
    <name evidence="6" type="ORF">TKK_009542</name>
</gene>
<comment type="caution">
    <text evidence="6">The sequence shown here is derived from an EMBL/GenBank/DDBJ whole genome shotgun (WGS) entry which is preliminary data.</text>
</comment>
<sequence length="254" mass="27917">MIFNSLSSTYPLKDDHRNDDKLGSTSLRHYLPDLDEASTENNKLSFSGLSFLLRCKTSQVPSDLTPQHSVRVSQSSNQPKDTASDNSGNNRIHLSDLQNFLSEIPVSNDSGSTQQNNLAYELSAAISANVSVNNNLESSLKEFLPENDTLLTIISTPQFTEALSTFWNALISGQIAPIIQQFGFSKEVTKAAAKGNIKNFLVALETEAKQSLHSHDDHQTNLDTVSTHDGNKQFQNKNSGDDKKDGDDENMALD</sequence>
<dbReference type="Gene3D" id="1.10.2020.20">
    <property type="match status" value="1"/>
</dbReference>
<evidence type="ECO:0000256" key="3">
    <source>
        <dbReference type="ARBA" id="ARBA00023242"/>
    </source>
</evidence>
<evidence type="ECO:0000313" key="6">
    <source>
        <dbReference type="EMBL" id="KAL3396674.1"/>
    </source>
</evidence>
<dbReference type="PANTHER" id="PTHR12225">
    <property type="entry name" value="ADHESION REGULATING MOLECULE 1 110 KDA CELL MEMBRANE GLYCOPROTEIN"/>
    <property type="match status" value="1"/>
</dbReference>
<dbReference type="InterPro" id="IPR044867">
    <property type="entry name" value="DEUBAD_dom"/>
</dbReference>
<evidence type="ECO:0000259" key="5">
    <source>
        <dbReference type="PROSITE" id="PS51916"/>
    </source>
</evidence>
<accession>A0ABD2WVR2</accession>
<comment type="similarity">
    <text evidence="2">Belongs to the ADRM1 family.</text>
</comment>
<dbReference type="EMBL" id="JBJJXI010000070">
    <property type="protein sequence ID" value="KAL3396674.1"/>
    <property type="molecule type" value="Genomic_DNA"/>
</dbReference>
<proteinExistence type="inferred from homology"/>
<dbReference type="AlphaFoldDB" id="A0ABD2WVR2"/>
<protein>
    <recommendedName>
        <fullName evidence="5">DEUBAD domain-containing protein</fullName>
    </recommendedName>
</protein>
<keyword evidence="3" id="KW-0539">Nucleus</keyword>
<dbReference type="Proteomes" id="UP001627154">
    <property type="component" value="Unassembled WGS sequence"/>
</dbReference>
<dbReference type="PROSITE" id="PS51916">
    <property type="entry name" value="DEUBAD"/>
    <property type="match status" value="1"/>
</dbReference>
<organism evidence="6 7">
    <name type="scientific">Trichogramma kaykai</name>
    <dbReference type="NCBI Taxonomy" id="54128"/>
    <lineage>
        <taxon>Eukaryota</taxon>
        <taxon>Metazoa</taxon>
        <taxon>Ecdysozoa</taxon>
        <taxon>Arthropoda</taxon>
        <taxon>Hexapoda</taxon>
        <taxon>Insecta</taxon>
        <taxon>Pterygota</taxon>
        <taxon>Neoptera</taxon>
        <taxon>Endopterygota</taxon>
        <taxon>Hymenoptera</taxon>
        <taxon>Apocrita</taxon>
        <taxon>Proctotrupomorpha</taxon>
        <taxon>Chalcidoidea</taxon>
        <taxon>Trichogrammatidae</taxon>
        <taxon>Trichogramma</taxon>
    </lineage>
</organism>
<evidence type="ECO:0000256" key="1">
    <source>
        <dbReference type="ARBA" id="ARBA00004123"/>
    </source>
</evidence>
<dbReference type="InterPro" id="IPR038108">
    <property type="entry name" value="RPN13_DEUBAD_sf"/>
</dbReference>